<dbReference type="Proteomes" id="UP000017590">
    <property type="component" value="Chromosome"/>
</dbReference>
<protein>
    <submittedName>
        <fullName evidence="1">Uncharacterized protein</fullName>
    </submittedName>
</protein>
<organism evidence="1 2">
    <name type="scientific">Clostridium autoethanogenum DSM 10061</name>
    <dbReference type="NCBI Taxonomy" id="1341692"/>
    <lineage>
        <taxon>Bacteria</taxon>
        <taxon>Bacillati</taxon>
        <taxon>Bacillota</taxon>
        <taxon>Clostridia</taxon>
        <taxon>Eubacteriales</taxon>
        <taxon>Clostridiaceae</taxon>
        <taxon>Clostridium</taxon>
    </lineage>
</organism>
<sequence>MNKEEFLKLNIEDRVKYFNEKIKEVGSYNKVCKELNISTCQSGILKKHGWIRSGDKFIYDKNSDKNNNVNIDGKVIPVQKTLFDTSEDLRGYQGNAKDTGEIEKHTNMEREDNKISDKVKRHMYPTNNKNDGLQRIWPDNRQSMEVEANVLTNNIDKSVNQQKVTPKLEISKEEELSYDTNKNGIKQVNDDIYDSDNATKKLGRPSKPGRKKYSLNLNIADFKQLQIYCILNDVSPSDIINNFIKDFLKTVNQHK</sequence>
<dbReference type="EMBL" id="CP006763">
    <property type="protein sequence ID" value="AGY76360.1"/>
    <property type="molecule type" value="Genomic_DNA"/>
</dbReference>
<name>A0ABN4BFN3_9CLOT</name>
<evidence type="ECO:0000313" key="2">
    <source>
        <dbReference type="Proteomes" id="UP000017590"/>
    </source>
</evidence>
<accession>A0ABN4BFN3</accession>
<evidence type="ECO:0000313" key="1">
    <source>
        <dbReference type="EMBL" id="AGY76360.1"/>
    </source>
</evidence>
<proteinExistence type="predicted"/>
<dbReference type="RefSeq" id="WP_013236737.1">
    <property type="nucleotide sequence ID" value="NC_022592.1"/>
</dbReference>
<gene>
    <name evidence="1" type="ORF">CAETHG_2147</name>
</gene>
<reference evidence="2" key="1">
    <citation type="journal article" date="2014" name="Biotechnol. Biofuels">
        <title>Comparison of single-molecule sequencing and hybrid approaches for finishing the genome of Clostridium autoethanogenum and analysis of CRISPR systems in industrial relevant Clostridia.</title>
        <authorList>
            <person name="Brown S.D."/>
            <person name="Nagaraju S."/>
            <person name="Utturkar S."/>
            <person name="De Tissera S."/>
            <person name="Segovia S."/>
            <person name="Mitchell W."/>
            <person name="Land M.L."/>
            <person name="Dassanayake A."/>
            <person name="Kopke M."/>
        </authorList>
    </citation>
    <scope>NUCLEOTIDE SEQUENCE [LARGE SCALE GENOMIC DNA]</scope>
    <source>
        <strain evidence="2">DSM 10061</strain>
    </source>
</reference>
<keyword evidence="2" id="KW-1185">Reference proteome</keyword>